<comment type="caution">
    <text evidence="1">The sequence shown here is derived from an EMBL/GenBank/DDBJ whole genome shotgun (WGS) entry which is preliminary data.</text>
</comment>
<proteinExistence type="predicted"/>
<name>A0A445KTP0_GLYSO</name>
<dbReference type="EMBL" id="QZWG01000005">
    <property type="protein sequence ID" value="RZC14155.1"/>
    <property type="molecule type" value="Genomic_DNA"/>
</dbReference>
<gene>
    <name evidence="1" type="ORF">D0Y65_013268</name>
</gene>
<reference evidence="1 2" key="1">
    <citation type="submission" date="2018-09" db="EMBL/GenBank/DDBJ databases">
        <title>A high-quality reference genome of wild soybean provides a powerful tool to mine soybean genomes.</title>
        <authorList>
            <person name="Xie M."/>
            <person name="Chung C.Y.L."/>
            <person name="Li M.-W."/>
            <person name="Wong F.-L."/>
            <person name="Chan T.-F."/>
            <person name="Lam H.-M."/>
        </authorList>
    </citation>
    <scope>NUCLEOTIDE SEQUENCE [LARGE SCALE GENOMIC DNA]</scope>
    <source>
        <strain evidence="2">cv. W05</strain>
        <tissue evidence="1">Hypocotyl of etiolated seedlings</tissue>
    </source>
</reference>
<keyword evidence="2" id="KW-1185">Reference proteome</keyword>
<evidence type="ECO:0000313" key="2">
    <source>
        <dbReference type="Proteomes" id="UP000289340"/>
    </source>
</evidence>
<sequence length="67" mass="8011">MCFRKYRGCICCMGENITQHFDPGKIDYIHTLKCFWLDLLNLKNNPYQNVNMFAFFPYTSIVKACKY</sequence>
<evidence type="ECO:0000313" key="1">
    <source>
        <dbReference type="EMBL" id="RZC14155.1"/>
    </source>
</evidence>
<organism evidence="1 2">
    <name type="scientific">Glycine soja</name>
    <name type="common">Wild soybean</name>
    <dbReference type="NCBI Taxonomy" id="3848"/>
    <lineage>
        <taxon>Eukaryota</taxon>
        <taxon>Viridiplantae</taxon>
        <taxon>Streptophyta</taxon>
        <taxon>Embryophyta</taxon>
        <taxon>Tracheophyta</taxon>
        <taxon>Spermatophyta</taxon>
        <taxon>Magnoliopsida</taxon>
        <taxon>eudicotyledons</taxon>
        <taxon>Gunneridae</taxon>
        <taxon>Pentapetalae</taxon>
        <taxon>rosids</taxon>
        <taxon>fabids</taxon>
        <taxon>Fabales</taxon>
        <taxon>Fabaceae</taxon>
        <taxon>Papilionoideae</taxon>
        <taxon>50 kb inversion clade</taxon>
        <taxon>NPAAA clade</taxon>
        <taxon>indigoferoid/millettioid clade</taxon>
        <taxon>Phaseoleae</taxon>
        <taxon>Glycine</taxon>
        <taxon>Glycine subgen. Soja</taxon>
    </lineage>
</organism>
<dbReference type="Proteomes" id="UP000289340">
    <property type="component" value="Chromosome 5"/>
</dbReference>
<dbReference type="AlphaFoldDB" id="A0A445KTP0"/>
<accession>A0A445KTP0</accession>
<protein>
    <submittedName>
        <fullName evidence="1">Uncharacterized protein</fullName>
    </submittedName>
</protein>